<evidence type="ECO:0000256" key="11">
    <source>
        <dbReference type="HAMAP-Rule" id="MF_00024"/>
    </source>
</evidence>
<keyword evidence="8 11" id="KW-0812">Transmembrane</keyword>
<comment type="subcellular location">
    <subcellularLocation>
        <location evidence="2 11">Cell membrane</location>
        <topology evidence="2 11">Multi-pass membrane protein</topology>
    </subcellularLocation>
</comment>
<evidence type="ECO:0000256" key="1">
    <source>
        <dbReference type="ARBA" id="ARBA00003384"/>
    </source>
</evidence>
<comment type="similarity">
    <text evidence="4 11">Belongs to the CobD/CbiB family.</text>
</comment>
<keyword evidence="9 11" id="KW-1133">Transmembrane helix</keyword>
<evidence type="ECO:0000256" key="8">
    <source>
        <dbReference type="ARBA" id="ARBA00022692"/>
    </source>
</evidence>
<evidence type="ECO:0000256" key="10">
    <source>
        <dbReference type="ARBA" id="ARBA00023136"/>
    </source>
</evidence>
<name>A0A1H7EYY9_9EURY</name>
<comment type="pathway">
    <text evidence="3 11">Cofactor biosynthesis; adenosylcobalamin biosynthesis.</text>
</comment>
<feature type="transmembrane region" description="Helical" evidence="11">
    <location>
        <begin position="178"/>
        <end position="207"/>
    </location>
</feature>
<dbReference type="PANTHER" id="PTHR34308">
    <property type="entry name" value="COBALAMIN BIOSYNTHESIS PROTEIN CBIB"/>
    <property type="match status" value="1"/>
</dbReference>
<dbReference type="OrthoDB" id="46105at2157"/>
<gene>
    <name evidence="11" type="primary">cobD</name>
    <name evidence="12" type="ORF">SAMN05216439_0538</name>
</gene>
<feature type="transmembrane region" description="Helical" evidence="11">
    <location>
        <begin position="101"/>
        <end position="121"/>
    </location>
</feature>
<dbReference type="InterPro" id="IPR004485">
    <property type="entry name" value="Cobalamin_biosynth_CobD/CbiB"/>
</dbReference>
<accession>A0A1H7EYY9</accession>
<sequence>MVYNELINNINLININNIISFYLFLFIIFALLLSLVIDVLFGELPGKIHPVVIMGSLINFFKKKFINIKNWASGLMLVLCTSVISSVLLLIIYTIIKNNIILLFLVFSILLSSTFSVKMLLQTAIDVKNDLDNDIKKARKSVSYLVSRNTEDLSECFIVSAVIESLTENITDSYVAPIFYYIIFAIFILFYPVHLKLYLLLLVPMLYRLSNTHDAMLGYKTQELIYIGFLPAKIDDILNYIPSRIAGLFIVMSAYLLNLDGKNSFKIMMRDARKCPSPNSGYTMASTAGALNIQLIKKDTYILGDNNKIITANDISSAVKLSKLSIILFTLTIICLFILIYVIL</sequence>
<dbReference type="GO" id="GO:0005886">
    <property type="term" value="C:plasma membrane"/>
    <property type="evidence" value="ECO:0007669"/>
    <property type="project" value="UniProtKB-SubCell"/>
</dbReference>
<dbReference type="EMBL" id="FOAK01000001">
    <property type="protein sequence ID" value="SEK19039.1"/>
    <property type="molecule type" value="Genomic_DNA"/>
</dbReference>
<dbReference type="HAMAP" id="MF_00024">
    <property type="entry name" value="CobD_CbiB"/>
    <property type="match status" value="1"/>
</dbReference>
<evidence type="ECO:0000256" key="2">
    <source>
        <dbReference type="ARBA" id="ARBA00004651"/>
    </source>
</evidence>
<evidence type="ECO:0000256" key="4">
    <source>
        <dbReference type="ARBA" id="ARBA00006263"/>
    </source>
</evidence>
<proteinExistence type="inferred from homology"/>
<dbReference type="RefSeq" id="WP_091698521.1">
    <property type="nucleotide sequence ID" value="NZ_FOAK01000001.1"/>
</dbReference>
<dbReference type="UniPathway" id="UPA00148"/>
<dbReference type="NCBIfam" id="TIGR00380">
    <property type="entry name" value="cobal_cbiB"/>
    <property type="match status" value="1"/>
</dbReference>
<dbReference type="AlphaFoldDB" id="A0A1H7EYY9"/>
<evidence type="ECO:0000313" key="13">
    <source>
        <dbReference type="Proteomes" id="UP000199506"/>
    </source>
</evidence>
<dbReference type="NCBIfam" id="NF002281">
    <property type="entry name" value="PRK01209.2-5"/>
    <property type="match status" value="1"/>
</dbReference>
<keyword evidence="7 11" id="KW-0169">Cobalamin biosynthesis</keyword>
<dbReference type="Pfam" id="PF03186">
    <property type="entry name" value="CobD_Cbib"/>
    <property type="match status" value="1"/>
</dbReference>
<dbReference type="GO" id="GO:0009236">
    <property type="term" value="P:cobalamin biosynthetic process"/>
    <property type="evidence" value="ECO:0007669"/>
    <property type="project" value="UniProtKB-UniRule"/>
</dbReference>
<keyword evidence="10 11" id="KW-0472">Membrane</keyword>
<feature type="transmembrane region" description="Helical" evidence="11">
    <location>
        <begin position="47"/>
        <end position="62"/>
    </location>
</feature>
<evidence type="ECO:0000256" key="5">
    <source>
        <dbReference type="ARBA" id="ARBA00016185"/>
    </source>
</evidence>
<evidence type="ECO:0000256" key="3">
    <source>
        <dbReference type="ARBA" id="ARBA00004953"/>
    </source>
</evidence>
<evidence type="ECO:0000256" key="6">
    <source>
        <dbReference type="ARBA" id="ARBA00022475"/>
    </source>
</evidence>
<protein>
    <recommendedName>
        <fullName evidence="5 11">Probable cobalamin biosynthesis protein CobD</fullName>
    </recommendedName>
</protein>
<feature type="transmembrane region" description="Helical" evidence="11">
    <location>
        <begin position="74"/>
        <end position="95"/>
    </location>
</feature>
<feature type="transmembrane region" description="Helical" evidence="11">
    <location>
        <begin position="324"/>
        <end position="343"/>
    </location>
</feature>
<dbReference type="GO" id="GO:0048472">
    <property type="term" value="F:threonine-phosphate decarboxylase activity"/>
    <property type="evidence" value="ECO:0007669"/>
    <property type="project" value="InterPro"/>
</dbReference>
<comment type="function">
    <text evidence="1 11">Converts cobyric acid to cobinamide by the addition of aminopropanol on the F carboxylic group.</text>
</comment>
<feature type="transmembrane region" description="Helical" evidence="11">
    <location>
        <begin position="237"/>
        <end position="259"/>
    </location>
</feature>
<dbReference type="Proteomes" id="UP000199506">
    <property type="component" value="Unassembled WGS sequence"/>
</dbReference>
<evidence type="ECO:0000313" key="12">
    <source>
        <dbReference type="EMBL" id="SEK19039.1"/>
    </source>
</evidence>
<dbReference type="GO" id="GO:0015420">
    <property type="term" value="F:ABC-type vitamin B12 transporter activity"/>
    <property type="evidence" value="ECO:0007669"/>
    <property type="project" value="UniProtKB-UniRule"/>
</dbReference>
<dbReference type="STRING" id="190974.SAMN05216439_0538"/>
<evidence type="ECO:0000256" key="7">
    <source>
        <dbReference type="ARBA" id="ARBA00022573"/>
    </source>
</evidence>
<evidence type="ECO:0000256" key="9">
    <source>
        <dbReference type="ARBA" id="ARBA00022989"/>
    </source>
</evidence>
<keyword evidence="6 11" id="KW-1003">Cell membrane</keyword>
<dbReference type="PANTHER" id="PTHR34308:SF1">
    <property type="entry name" value="COBALAMIN BIOSYNTHESIS PROTEIN CBIB"/>
    <property type="match status" value="1"/>
</dbReference>
<comment type="caution">
    <text evidence="11">Lacks conserved residue(s) required for the propagation of feature annotation.</text>
</comment>
<reference evidence="12 13" key="1">
    <citation type="submission" date="2016-10" db="EMBL/GenBank/DDBJ databases">
        <authorList>
            <person name="de Groot N.N."/>
        </authorList>
    </citation>
    <scope>NUCLEOTIDE SEQUENCE [LARGE SCALE GENOMIC DNA]</scope>
    <source>
        <strain evidence="12 13">DSM 11978</strain>
    </source>
</reference>
<organism evidence="12 13">
    <name type="scientific">Methanobrevibacter gottschalkii</name>
    <dbReference type="NCBI Taxonomy" id="190974"/>
    <lineage>
        <taxon>Archaea</taxon>
        <taxon>Methanobacteriati</taxon>
        <taxon>Methanobacteriota</taxon>
        <taxon>Methanomada group</taxon>
        <taxon>Methanobacteria</taxon>
        <taxon>Methanobacteriales</taxon>
        <taxon>Methanobacteriaceae</taxon>
        <taxon>Methanobrevibacter</taxon>
    </lineage>
</organism>
<feature type="transmembrane region" description="Helical" evidence="11">
    <location>
        <begin position="21"/>
        <end position="41"/>
    </location>
</feature>